<feature type="transmembrane region" description="Helical" evidence="1">
    <location>
        <begin position="96"/>
        <end position="113"/>
    </location>
</feature>
<accession>A0A6B0SNU4</accession>
<name>A0A6B0SNU4_9EURY</name>
<organism evidence="2 3">
    <name type="scientific">Halobacterium bonnevillei</name>
    <dbReference type="NCBI Taxonomy" id="2692200"/>
    <lineage>
        <taxon>Archaea</taxon>
        <taxon>Methanobacteriati</taxon>
        <taxon>Methanobacteriota</taxon>
        <taxon>Stenosarchaea group</taxon>
        <taxon>Halobacteria</taxon>
        <taxon>Halobacteriales</taxon>
        <taxon>Halobacteriaceae</taxon>
        <taxon>Halobacterium</taxon>
    </lineage>
</organism>
<evidence type="ECO:0000313" key="2">
    <source>
        <dbReference type="EMBL" id="MXR22156.1"/>
    </source>
</evidence>
<dbReference type="RefSeq" id="WP_159527537.1">
    <property type="nucleotide sequence ID" value="NZ_WUUU01000210.1"/>
</dbReference>
<sequence>MTPAAGLGSVRLWLVVVGAAVGSYVLRVSFITLFGRVDEVPPRVKTTLSLVPPAVLAALVVPELVLADGALALTLGNDRLIAGAVAAVVAWRTEDMLPTVVVGMAVLYALALVP</sequence>
<keyword evidence="1" id="KW-1133">Transmembrane helix</keyword>
<dbReference type="Pfam" id="PF05437">
    <property type="entry name" value="AzlD"/>
    <property type="match status" value="1"/>
</dbReference>
<gene>
    <name evidence="2" type="ORF">GRX66_16735</name>
</gene>
<dbReference type="InterPro" id="IPR008407">
    <property type="entry name" value="Brnchd-chn_aa_trnsp_AzlD"/>
</dbReference>
<comment type="caution">
    <text evidence="2">The sequence shown here is derived from an EMBL/GenBank/DDBJ whole genome shotgun (WGS) entry which is preliminary data.</text>
</comment>
<dbReference type="Proteomes" id="UP000471521">
    <property type="component" value="Unassembled WGS sequence"/>
</dbReference>
<keyword evidence="1" id="KW-0812">Transmembrane</keyword>
<dbReference type="EMBL" id="WUUU01000210">
    <property type="protein sequence ID" value="MXR22156.1"/>
    <property type="molecule type" value="Genomic_DNA"/>
</dbReference>
<evidence type="ECO:0000256" key="1">
    <source>
        <dbReference type="SAM" id="Phobius"/>
    </source>
</evidence>
<feature type="transmembrane region" description="Helical" evidence="1">
    <location>
        <begin position="54"/>
        <end position="75"/>
    </location>
</feature>
<protein>
    <submittedName>
        <fullName evidence="2">AzlD domain-containing protein</fullName>
    </submittedName>
</protein>
<keyword evidence="1" id="KW-0472">Membrane</keyword>
<reference evidence="2 3" key="1">
    <citation type="submission" date="2019-12" db="EMBL/GenBank/DDBJ databases">
        <title>Isolation and characterization of three novel carbon monoxide-oxidizing members of Halobacteria from salione crusts and soils.</title>
        <authorList>
            <person name="Myers M.R."/>
            <person name="King G.M."/>
        </authorList>
    </citation>
    <scope>NUCLEOTIDE SEQUENCE [LARGE SCALE GENOMIC DNA]</scope>
    <source>
        <strain evidence="2 3">PCN9</strain>
    </source>
</reference>
<proteinExistence type="predicted"/>
<dbReference type="AlphaFoldDB" id="A0A6B0SNU4"/>
<keyword evidence="3" id="KW-1185">Reference proteome</keyword>
<dbReference type="OrthoDB" id="187711at2157"/>
<feature type="transmembrane region" description="Helical" evidence="1">
    <location>
        <begin position="12"/>
        <end position="34"/>
    </location>
</feature>
<evidence type="ECO:0000313" key="3">
    <source>
        <dbReference type="Proteomes" id="UP000471521"/>
    </source>
</evidence>